<dbReference type="WBParaSite" id="ES5_v2.g21589.t1">
    <property type="protein sequence ID" value="ES5_v2.g21589.t1"/>
    <property type="gene ID" value="ES5_v2.g21589"/>
</dbReference>
<evidence type="ECO:0000313" key="1">
    <source>
        <dbReference type="Proteomes" id="UP000887579"/>
    </source>
</evidence>
<name>A0AC34FWA0_9BILA</name>
<sequence>MSGPSTSASSSSAAKRTKSAAEKRSKGGKKSDSEIVSGPSSSSMMSRMISSSNTDDKNFTLEERTALGVRYLLNEMNIKADESSMEMLGELARTLCTNVLSEARTVAIHADRTDVQPDDINYAAKKYNIKQQSRMERSELAKIINSQELPKLRGSGLHLPVDRYCITQPTFQTAVAFKMQDNTEAQPQSVSTSQQKQGMGSSQVTSMLKSQDDAYD</sequence>
<organism evidence="1 2">
    <name type="scientific">Panagrolaimus sp. ES5</name>
    <dbReference type="NCBI Taxonomy" id="591445"/>
    <lineage>
        <taxon>Eukaryota</taxon>
        <taxon>Metazoa</taxon>
        <taxon>Ecdysozoa</taxon>
        <taxon>Nematoda</taxon>
        <taxon>Chromadorea</taxon>
        <taxon>Rhabditida</taxon>
        <taxon>Tylenchina</taxon>
        <taxon>Panagrolaimomorpha</taxon>
        <taxon>Panagrolaimoidea</taxon>
        <taxon>Panagrolaimidae</taxon>
        <taxon>Panagrolaimus</taxon>
    </lineage>
</organism>
<evidence type="ECO:0000313" key="2">
    <source>
        <dbReference type="WBParaSite" id="ES5_v2.g21589.t1"/>
    </source>
</evidence>
<protein>
    <submittedName>
        <fullName evidence="2">Uncharacterized protein</fullName>
    </submittedName>
</protein>
<proteinExistence type="predicted"/>
<dbReference type="Proteomes" id="UP000887579">
    <property type="component" value="Unplaced"/>
</dbReference>
<accession>A0AC34FWA0</accession>
<reference evidence="2" key="1">
    <citation type="submission" date="2022-11" db="UniProtKB">
        <authorList>
            <consortium name="WormBaseParasite"/>
        </authorList>
    </citation>
    <scope>IDENTIFICATION</scope>
</reference>